<keyword evidence="4" id="KW-0812">Transmembrane</keyword>
<dbReference type="Gene3D" id="3.30.450.40">
    <property type="match status" value="1"/>
</dbReference>
<evidence type="ECO:0000256" key="2">
    <source>
        <dbReference type="ARBA" id="ARBA00022777"/>
    </source>
</evidence>
<feature type="domain" description="GAF" evidence="5">
    <location>
        <begin position="193"/>
        <end position="326"/>
    </location>
</feature>
<dbReference type="InterPro" id="IPR003018">
    <property type="entry name" value="GAF"/>
</dbReference>
<dbReference type="GO" id="GO:0016020">
    <property type="term" value="C:membrane"/>
    <property type="evidence" value="ECO:0007669"/>
    <property type="project" value="InterPro"/>
</dbReference>
<protein>
    <submittedName>
        <fullName evidence="6">Histidine kinase</fullName>
    </submittedName>
</protein>
<keyword evidence="4" id="KW-0472">Membrane</keyword>
<gene>
    <name evidence="6" type="ORF">ABEG17_02940</name>
</gene>
<dbReference type="InterPro" id="IPR050482">
    <property type="entry name" value="Sensor_HK_TwoCompSys"/>
</dbReference>
<feature type="transmembrane region" description="Helical" evidence="4">
    <location>
        <begin position="107"/>
        <end position="125"/>
    </location>
</feature>
<keyword evidence="4" id="KW-1133">Transmembrane helix</keyword>
<reference evidence="6" key="1">
    <citation type="submission" date="2024-05" db="EMBL/GenBank/DDBJ databases">
        <authorList>
            <person name="Kim S."/>
            <person name="Heo J."/>
            <person name="Choi H."/>
            <person name="Choi Y."/>
            <person name="Kwon S.-W."/>
            <person name="Kim Y."/>
        </authorList>
    </citation>
    <scope>NUCLEOTIDE SEQUENCE</scope>
    <source>
        <strain evidence="6">KACC 23699</strain>
    </source>
</reference>
<feature type="transmembrane region" description="Helical" evidence="4">
    <location>
        <begin position="137"/>
        <end position="154"/>
    </location>
</feature>
<sequence length="539" mass="57971">MRWLPRLSLSTQLRLGLAVLALLFAIMDHSLLAGLPWILLVVTLDLAASGFQYLSLSGRAIGRVQLMVLFGASAAVAGIAMGYAGPWSKVLILIPAYHAGTKFSRRGALMVFGVGLVTGGSTVLLLGHYTEGEAQRILLASVFSLVFGLLGAWSHRMEEEDEEAVVDPNVAAEAGLLLRRLHELAETLDTGFDAPASAEMALQDLATQMRAARSAILVGYGDDPAVPLAIRGADRTPWPDPMEPTSVLSKTWHEGVPTLSEWADDLVGRSVIVVPLNDNNGDRLGLLVADRPLVTPFTEEDLEAAGQVASRHAANIDLSVLFAGLRERAGLEERERLAREMHDGIAQEMVALAFGIDSLRRTARNTDSPLADDLDGLRVEVSRVLADLRLHIADLRIAVRPDTGLGALIGARLQNFGSTSGVTTRMHLSENGFRLPAHTEVLIYRLFLQVLADARHSLNADTVEVRLNVAAPRVELWVAHNGTSSLGIRDFGEHPLTSLGGEIAVEPYAGDGVAIRMRMRARGAAPSATLSNERIPQPS</sequence>
<dbReference type="Pfam" id="PF07730">
    <property type="entry name" value="HisKA_3"/>
    <property type="match status" value="1"/>
</dbReference>
<dbReference type="AlphaFoldDB" id="A0AAU7JVT3"/>
<name>A0AAU7JVT3_9MICO</name>
<dbReference type="RefSeq" id="WP_406831789.1">
    <property type="nucleotide sequence ID" value="NZ_CP157483.1"/>
</dbReference>
<feature type="transmembrane region" description="Helical" evidence="4">
    <location>
        <begin position="66"/>
        <end position="87"/>
    </location>
</feature>
<keyword evidence="3" id="KW-0902">Two-component regulatory system</keyword>
<evidence type="ECO:0000256" key="3">
    <source>
        <dbReference type="ARBA" id="ARBA00023012"/>
    </source>
</evidence>
<evidence type="ECO:0000256" key="4">
    <source>
        <dbReference type="SAM" id="Phobius"/>
    </source>
</evidence>
<dbReference type="Gene3D" id="1.20.5.1930">
    <property type="match status" value="1"/>
</dbReference>
<dbReference type="EMBL" id="CP157483">
    <property type="protein sequence ID" value="XBO44301.1"/>
    <property type="molecule type" value="Genomic_DNA"/>
</dbReference>
<dbReference type="GO" id="GO:0046983">
    <property type="term" value="F:protein dimerization activity"/>
    <property type="evidence" value="ECO:0007669"/>
    <property type="project" value="InterPro"/>
</dbReference>
<dbReference type="SMART" id="SM00065">
    <property type="entry name" value="GAF"/>
    <property type="match status" value="1"/>
</dbReference>
<proteinExistence type="predicted"/>
<dbReference type="GO" id="GO:0000155">
    <property type="term" value="F:phosphorelay sensor kinase activity"/>
    <property type="evidence" value="ECO:0007669"/>
    <property type="project" value="InterPro"/>
</dbReference>
<accession>A0AAU7JVT3</accession>
<dbReference type="InterPro" id="IPR011712">
    <property type="entry name" value="Sig_transdc_His_kin_sub3_dim/P"/>
</dbReference>
<feature type="transmembrane region" description="Helical" evidence="4">
    <location>
        <begin position="37"/>
        <end position="54"/>
    </location>
</feature>
<feature type="transmembrane region" description="Helical" evidence="4">
    <location>
        <begin position="12"/>
        <end position="31"/>
    </location>
</feature>
<keyword evidence="2 6" id="KW-0418">Kinase</keyword>
<evidence type="ECO:0000313" key="6">
    <source>
        <dbReference type="EMBL" id="XBO44301.1"/>
    </source>
</evidence>
<dbReference type="InterPro" id="IPR029016">
    <property type="entry name" value="GAF-like_dom_sf"/>
</dbReference>
<keyword evidence="1" id="KW-0808">Transferase</keyword>
<dbReference type="PANTHER" id="PTHR24421">
    <property type="entry name" value="NITRATE/NITRITE SENSOR PROTEIN NARX-RELATED"/>
    <property type="match status" value="1"/>
</dbReference>
<organism evidence="6">
    <name type="scientific">Pedococcus sp. KACC 23699</name>
    <dbReference type="NCBI Taxonomy" id="3149228"/>
    <lineage>
        <taxon>Bacteria</taxon>
        <taxon>Bacillati</taxon>
        <taxon>Actinomycetota</taxon>
        <taxon>Actinomycetes</taxon>
        <taxon>Micrococcales</taxon>
        <taxon>Intrasporangiaceae</taxon>
        <taxon>Pedococcus</taxon>
    </lineage>
</organism>
<dbReference type="SUPFAM" id="SSF55781">
    <property type="entry name" value="GAF domain-like"/>
    <property type="match status" value="1"/>
</dbReference>
<evidence type="ECO:0000259" key="5">
    <source>
        <dbReference type="SMART" id="SM00065"/>
    </source>
</evidence>
<evidence type="ECO:0000256" key="1">
    <source>
        <dbReference type="ARBA" id="ARBA00022679"/>
    </source>
</evidence>